<dbReference type="STRING" id="200361.A0A453L8E4"/>
<reference evidence="1" key="5">
    <citation type="journal article" date="2021" name="G3 (Bethesda)">
        <title>Aegilops tauschii genome assembly Aet v5.0 features greater sequence contiguity and improved annotation.</title>
        <authorList>
            <person name="Wang L."/>
            <person name="Zhu T."/>
            <person name="Rodriguez J.C."/>
            <person name="Deal K.R."/>
            <person name="Dubcovsky J."/>
            <person name="McGuire P.E."/>
            <person name="Lux T."/>
            <person name="Spannagl M."/>
            <person name="Mayer K.F.X."/>
            <person name="Baldrich P."/>
            <person name="Meyers B.C."/>
            <person name="Huo N."/>
            <person name="Gu Y.Q."/>
            <person name="Zhou H."/>
            <person name="Devos K.M."/>
            <person name="Bennetzen J.L."/>
            <person name="Unver T."/>
            <person name="Budak H."/>
            <person name="Gulick P.J."/>
            <person name="Galiba G."/>
            <person name="Kalapos B."/>
            <person name="Nelson D.R."/>
            <person name="Li P."/>
            <person name="You F.M."/>
            <person name="Luo M.C."/>
            <person name="Dvorak J."/>
        </authorList>
    </citation>
    <scope>NUCLEOTIDE SEQUENCE [LARGE SCALE GENOMIC DNA]</scope>
    <source>
        <strain evidence="1">cv. AL8/78</strain>
    </source>
</reference>
<dbReference type="Gramene" id="AET5Gv20669200.1">
    <property type="protein sequence ID" value="AET5Gv20669200.1"/>
    <property type="gene ID" value="AET5Gv20669200"/>
</dbReference>
<dbReference type="AlphaFoldDB" id="A0A453L8E4"/>
<organism evidence="1 2">
    <name type="scientific">Aegilops tauschii subsp. strangulata</name>
    <name type="common">Goatgrass</name>
    <dbReference type="NCBI Taxonomy" id="200361"/>
    <lineage>
        <taxon>Eukaryota</taxon>
        <taxon>Viridiplantae</taxon>
        <taxon>Streptophyta</taxon>
        <taxon>Embryophyta</taxon>
        <taxon>Tracheophyta</taxon>
        <taxon>Spermatophyta</taxon>
        <taxon>Magnoliopsida</taxon>
        <taxon>Liliopsida</taxon>
        <taxon>Poales</taxon>
        <taxon>Poaceae</taxon>
        <taxon>BOP clade</taxon>
        <taxon>Pooideae</taxon>
        <taxon>Triticodae</taxon>
        <taxon>Triticeae</taxon>
        <taxon>Triticinae</taxon>
        <taxon>Aegilops</taxon>
    </lineage>
</organism>
<reference evidence="2" key="1">
    <citation type="journal article" date="2014" name="Science">
        <title>Ancient hybridizations among the ancestral genomes of bread wheat.</title>
        <authorList>
            <consortium name="International Wheat Genome Sequencing Consortium,"/>
            <person name="Marcussen T."/>
            <person name="Sandve S.R."/>
            <person name="Heier L."/>
            <person name="Spannagl M."/>
            <person name="Pfeifer M."/>
            <person name="Jakobsen K.S."/>
            <person name="Wulff B.B."/>
            <person name="Steuernagel B."/>
            <person name="Mayer K.F."/>
            <person name="Olsen O.A."/>
        </authorList>
    </citation>
    <scope>NUCLEOTIDE SEQUENCE [LARGE SCALE GENOMIC DNA]</scope>
    <source>
        <strain evidence="2">cv. AL8/78</strain>
    </source>
</reference>
<sequence>MNASWLSNADRNSLQQDGNRCLLGAPQCRSCAQCFLMNELSSVGFSVLKKLEWIVQISPKPASSHTLVRTILIIHEIAKFLEEPEFSMPKGSMKLRSFFVLCGR</sequence>
<dbReference type="Gramene" id="AET5Gv20669200.3">
    <property type="protein sequence ID" value="AET5Gv20669200.3"/>
    <property type="gene ID" value="AET5Gv20669200"/>
</dbReference>
<keyword evidence="2" id="KW-1185">Reference proteome</keyword>
<dbReference type="PANTHER" id="PTHR21529:SF4">
    <property type="entry name" value="TPR AND ANKYRIN REPEAT-CONTAINING PROTEIN 1"/>
    <property type="match status" value="1"/>
</dbReference>
<evidence type="ECO:0000313" key="1">
    <source>
        <dbReference type="EnsemblPlants" id="AET5Gv20669200.3"/>
    </source>
</evidence>
<dbReference type="PANTHER" id="PTHR21529">
    <property type="entry name" value="MAMMARY TURMOR VIRUS RECEPTOR HOMOLOG 1, 2 MTVR1, 2"/>
    <property type="match status" value="1"/>
</dbReference>
<dbReference type="EnsemblPlants" id="AET5Gv20669200.1">
    <property type="protein sequence ID" value="AET5Gv20669200.1"/>
    <property type="gene ID" value="AET5Gv20669200"/>
</dbReference>
<reference evidence="1" key="4">
    <citation type="submission" date="2019-03" db="UniProtKB">
        <authorList>
            <consortium name="EnsemblPlants"/>
        </authorList>
    </citation>
    <scope>IDENTIFICATION</scope>
</reference>
<reference evidence="2" key="2">
    <citation type="journal article" date="2017" name="Nat. Plants">
        <title>The Aegilops tauschii genome reveals multiple impacts of transposons.</title>
        <authorList>
            <person name="Zhao G."/>
            <person name="Zou C."/>
            <person name="Li K."/>
            <person name="Wang K."/>
            <person name="Li T."/>
            <person name="Gao L."/>
            <person name="Zhang X."/>
            <person name="Wang H."/>
            <person name="Yang Z."/>
            <person name="Liu X."/>
            <person name="Jiang W."/>
            <person name="Mao L."/>
            <person name="Kong X."/>
            <person name="Jiao Y."/>
            <person name="Jia J."/>
        </authorList>
    </citation>
    <scope>NUCLEOTIDE SEQUENCE [LARGE SCALE GENOMIC DNA]</scope>
    <source>
        <strain evidence="2">cv. AL8/78</strain>
    </source>
</reference>
<protein>
    <submittedName>
        <fullName evidence="1">Uncharacterized protein</fullName>
    </submittedName>
</protein>
<evidence type="ECO:0000313" key="2">
    <source>
        <dbReference type="Proteomes" id="UP000015105"/>
    </source>
</evidence>
<reference evidence="1" key="3">
    <citation type="journal article" date="2017" name="Nature">
        <title>Genome sequence of the progenitor of the wheat D genome Aegilops tauschii.</title>
        <authorList>
            <person name="Luo M.C."/>
            <person name="Gu Y.Q."/>
            <person name="Puiu D."/>
            <person name="Wang H."/>
            <person name="Twardziok S.O."/>
            <person name="Deal K.R."/>
            <person name="Huo N."/>
            <person name="Zhu T."/>
            <person name="Wang L."/>
            <person name="Wang Y."/>
            <person name="McGuire P.E."/>
            <person name="Liu S."/>
            <person name="Long H."/>
            <person name="Ramasamy R.K."/>
            <person name="Rodriguez J.C."/>
            <person name="Van S.L."/>
            <person name="Yuan L."/>
            <person name="Wang Z."/>
            <person name="Xia Z."/>
            <person name="Xiao L."/>
            <person name="Anderson O.D."/>
            <person name="Ouyang S."/>
            <person name="Liang Y."/>
            <person name="Zimin A.V."/>
            <person name="Pertea G."/>
            <person name="Qi P."/>
            <person name="Bennetzen J.L."/>
            <person name="Dai X."/>
            <person name="Dawson M.W."/>
            <person name="Muller H.G."/>
            <person name="Kugler K."/>
            <person name="Rivarola-Duarte L."/>
            <person name="Spannagl M."/>
            <person name="Mayer K.F.X."/>
            <person name="Lu F.H."/>
            <person name="Bevan M.W."/>
            <person name="Leroy P."/>
            <person name="Li P."/>
            <person name="You F.M."/>
            <person name="Sun Q."/>
            <person name="Liu Z."/>
            <person name="Lyons E."/>
            <person name="Wicker T."/>
            <person name="Salzberg S.L."/>
            <person name="Devos K.M."/>
            <person name="Dvorak J."/>
        </authorList>
    </citation>
    <scope>NUCLEOTIDE SEQUENCE [LARGE SCALE GENOMIC DNA]</scope>
    <source>
        <strain evidence="1">cv. AL8/78</strain>
    </source>
</reference>
<dbReference type="InterPro" id="IPR039904">
    <property type="entry name" value="TRANK1"/>
</dbReference>
<dbReference type="EnsemblPlants" id="AET5Gv20669200.3">
    <property type="protein sequence ID" value="AET5Gv20669200.3"/>
    <property type="gene ID" value="AET5Gv20669200"/>
</dbReference>
<name>A0A453L8E4_AEGTS</name>
<proteinExistence type="predicted"/>
<dbReference type="Proteomes" id="UP000015105">
    <property type="component" value="Chromosome 5D"/>
</dbReference>
<accession>A0A453L8E4</accession>